<feature type="transmembrane region" description="Helical" evidence="8">
    <location>
        <begin position="78"/>
        <end position="98"/>
    </location>
</feature>
<feature type="transmembrane region" description="Helical" evidence="8">
    <location>
        <begin position="447"/>
        <end position="471"/>
    </location>
</feature>
<evidence type="ECO:0000256" key="6">
    <source>
        <dbReference type="ARBA" id="ARBA00023136"/>
    </source>
</evidence>
<organism evidence="10">
    <name type="scientific">Oikopleura dioica</name>
    <name type="common">Tunicate</name>
    <dbReference type="NCBI Taxonomy" id="34765"/>
    <lineage>
        <taxon>Eukaryota</taxon>
        <taxon>Metazoa</taxon>
        <taxon>Chordata</taxon>
        <taxon>Tunicata</taxon>
        <taxon>Appendicularia</taxon>
        <taxon>Copelata</taxon>
        <taxon>Oikopleuridae</taxon>
        <taxon>Oikopleura</taxon>
    </lineage>
</organism>
<evidence type="ECO:0000256" key="2">
    <source>
        <dbReference type="ARBA" id="ARBA00010992"/>
    </source>
</evidence>
<dbReference type="NCBIfam" id="TIGR00879">
    <property type="entry name" value="SP"/>
    <property type="match status" value="1"/>
</dbReference>
<feature type="transmembrane region" description="Helical" evidence="8">
    <location>
        <begin position="250"/>
        <end position="276"/>
    </location>
</feature>
<keyword evidence="6 8" id="KW-0472">Membrane</keyword>
<dbReference type="EMBL" id="FN655479">
    <property type="protein sequence ID" value="CBY39256.1"/>
    <property type="molecule type" value="Genomic_DNA"/>
</dbReference>
<dbReference type="PANTHER" id="PTHR48020:SF12">
    <property type="entry name" value="PROTON MYO-INOSITOL COTRANSPORTER"/>
    <property type="match status" value="1"/>
</dbReference>
<name>E4YUW7_OIKDI</name>
<feature type="transmembrane region" description="Helical" evidence="8">
    <location>
        <begin position="137"/>
        <end position="159"/>
    </location>
</feature>
<dbReference type="GO" id="GO:0016324">
    <property type="term" value="C:apical plasma membrane"/>
    <property type="evidence" value="ECO:0007669"/>
    <property type="project" value="TreeGrafter"/>
</dbReference>
<dbReference type="PANTHER" id="PTHR48020">
    <property type="entry name" value="PROTON MYO-INOSITOL COTRANSPORTER"/>
    <property type="match status" value="1"/>
</dbReference>
<feature type="transmembrane region" description="Helical" evidence="8">
    <location>
        <begin position="316"/>
        <end position="338"/>
    </location>
</feature>
<dbReference type="Pfam" id="PF00083">
    <property type="entry name" value="Sugar_tr"/>
    <property type="match status" value="2"/>
</dbReference>
<evidence type="ECO:0000313" key="10">
    <source>
        <dbReference type="EMBL" id="CBY39256.1"/>
    </source>
</evidence>
<feature type="domain" description="Major facilitator superfamily (MFS) profile" evidence="9">
    <location>
        <begin position="13"/>
        <end position="502"/>
    </location>
</feature>
<dbReference type="Proteomes" id="UP000011014">
    <property type="component" value="Unassembled WGS sequence"/>
</dbReference>
<feature type="transmembrane region" description="Helical" evidence="8">
    <location>
        <begin position="104"/>
        <end position="125"/>
    </location>
</feature>
<comment type="subcellular location">
    <subcellularLocation>
        <location evidence="1">Membrane</location>
        <topology evidence="1">Multi-pass membrane protein</topology>
    </subcellularLocation>
</comment>
<evidence type="ECO:0000256" key="4">
    <source>
        <dbReference type="ARBA" id="ARBA00022692"/>
    </source>
</evidence>
<dbReference type="InterPro" id="IPR050814">
    <property type="entry name" value="Myo-inositol_Transporter"/>
</dbReference>
<feature type="transmembrane region" description="Helical" evidence="8">
    <location>
        <begin position="165"/>
        <end position="187"/>
    </location>
</feature>
<feature type="transmembrane region" description="Helical" evidence="8">
    <location>
        <begin position="411"/>
        <end position="435"/>
    </location>
</feature>
<evidence type="ECO:0000256" key="1">
    <source>
        <dbReference type="ARBA" id="ARBA00004141"/>
    </source>
</evidence>
<dbReference type="InterPro" id="IPR005828">
    <property type="entry name" value="MFS_sugar_transport-like"/>
</dbReference>
<dbReference type="PRINTS" id="PR00171">
    <property type="entry name" value="SUGRTRNSPORT"/>
</dbReference>
<dbReference type="InterPro" id="IPR036259">
    <property type="entry name" value="MFS_trans_sf"/>
</dbReference>
<dbReference type="AlphaFoldDB" id="E4YUW7"/>
<dbReference type="InterPro" id="IPR020846">
    <property type="entry name" value="MFS_dom"/>
</dbReference>
<feature type="transmembrane region" description="Helical" evidence="8">
    <location>
        <begin position="15"/>
        <end position="39"/>
    </location>
</feature>
<dbReference type="InterPro" id="IPR003663">
    <property type="entry name" value="Sugar/inositol_transpt"/>
</dbReference>
<dbReference type="Gene3D" id="1.20.1250.20">
    <property type="entry name" value="MFS general substrate transporter like domains"/>
    <property type="match status" value="2"/>
</dbReference>
<gene>
    <name evidence="10" type="ORF">GSOID_T00019810001</name>
</gene>
<dbReference type="SUPFAM" id="SSF103473">
    <property type="entry name" value="MFS general substrate transporter"/>
    <property type="match status" value="1"/>
</dbReference>
<keyword evidence="4 8" id="KW-0812">Transmembrane</keyword>
<proteinExistence type="inferred from homology"/>
<protein>
    <recommendedName>
        <fullName evidence="9">Major facilitator superfamily (MFS) profile domain-containing protein</fullName>
    </recommendedName>
</protein>
<keyword evidence="3 7" id="KW-0813">Transport</keyword>
<feature type="transmembrane region" description="Helical" evidence="8">
    <location>
        <begin position="477"/>
        <end position="498"/>
    </location>
</feature>
<feature type="transmembrane region" description="Helical" evidence="8">
    <location>
        <begin position="51"/>
        <end position="71"/>
    </location>
</feature>
<evidence type="ECO:0000256" key="5">
    <source>
        <dbReference type="ARBA" id="ARBA00022989"/>
    </source>
</evidence>
<keyword evidence="5 8" id="KW-1133">Transmembrane helix</keyword>
<accession>E4YUW7</accession>
<evidence type="ECO:0000256" key="3">
    <source>
        <dbReference type="ARBA" id="ARBA00022448"/>
    </source>
</evidence>
<dbReference type="GO" id="GO:0005366">
    <property type="term" value="F:myo-inositol:proton symporter activity"/>
    <property type="evidence" value="ECO:0007669"/>
    <property type="project" value="TreeGrafter"/>
</dbReference>
<sequence length="541" mass="58981">MVEDSKISFLSKLSFFSSIGGLLFGYDTGVVSGALLLVTQEFNLTTIEQELIVTSTIAFAALFSLAAGLLNARLGRRLTIIISSFLFATGSVFMAASSGFTSLLIGRAIIGTGLGISSMSIPLYLSECAPPEIRGKIVTVNNLSITGGQLLAALIDGAFSKVPDGWRWMLGLAVVPAVIQFFGFIFLMPESPRYMIEHETYYETKEVLIKIRSEEDVDEELDEMQREVELNKNANWRDLFKTRNGRHATFIGCCLQLFQQLVGINTVMYYSATIIYMSGMVTDPSSAIWLAALTASVNFGATLIGLFSIERIGRRLLALVSVAGSAACLLMLSGGFYWNDSLEKKVTSNGTDAHCNSYLNQICGNCVSDPACGFCSVSGEQSCLLANQTSCTNDNDSFWSDEFCPKTYASWMPLLGMILYLFFFASGMGPVPWAVNSEIYPHSCREAGIALSTTVNWLSNCIISLTFLSLLEAVGTAGGFLVYFIFGLLAFLIIFLFLPETKGVALEDIAEVLEQGWIVPCKSSCNQDEHDLDVLVDDTDD</sequence>
<evidence type="ECO:0000256" key="8">
    <source>
        <dbReference type="SAM" id="Phobius"/>
    </source>
</evidence>
<evidence type="ECO:0000259" key="9">
    <source>
        <dbReference type="PROSITE" id="PS50850"/>
    </source>
</evidence>
<reference evidence="10" key="1">
    <citation type="journal article" date="2010" name="Science">
        <title>Plasticity of animal genome architecture unmasked by rapid evolution of a pelagic tunicate.</title>
        <authorList>
            <person name="Denoeud F."/>
            <person name="Henriet S."/>
            <person name="Mungpakdee S."/>
            <person name="Aury J.M."/>
            <person name="Da Silva C."/>
            <person name="Brinkmann H."/>
            <person name="Mikhaleva J."/>
            <person name="Olsen L.C."/>
            <person name="Jubin C."/>
            <person name="Canestro C."/>
            <person name="Bouquet J.M."/>
            <person name="Danks G."/>
            <person name="Poulain J."/>
            <person name="Campsteijn C."/>
            <person name="Adamski M."/>
            <person name="Cross I."/>
            <person name="Yadetie F."/>
            <person name="Muffato M."/>
            <person name="Louis A."/>
            <person name="Butcher S."/>
            <person name="Tsagkogeorga G."/>
            <person name="Konrad A."/>
            <person name="Singh S."/>
            <person name="Jensen M.F."/>
            <person name="Cong E.H."/>
            <person name="Eikeseth-Otteraa H."/>
            <person name="Noel B."/>
            <person name="Anthouard V."/>
            <person name="Porcel B.M."/>
            <person name="Kachouri-Lafond R."/>
            <person name="Nishino A."/>
            <person name="Ugolini M."/>
            <person name="Chourrout P."/>
            <person name="Nishida H."/>
            <person name="Aasland R."/>
            <person name="Huzurbazar S."/>
            <person name="Westhof E."/>
            <person name="Delsuc F."/>
            <person name="Lehrach H."/>
            <person name="Reinhardt R."/>
            <person name="Weissenbach J."/>
            <person name="Roy S.W."/>
            <person name="Artiguenave F."/>
            <person name="Postlethwait J.H."/>
            <person name="Manak J.R."/>
            <person name="Thompson E.M."/>
            <person name="Jaillon O."/>
            <person name="Du Pasquier L."/>
            <person name="Boudinot P."/>
            <person name="Liberles D.A."/>
            <person name="Volff J.N."/>
            <person name="Philippe H."/>
            <person name="Lenhard B."/>
            <person name="Roest Crollius H."/>
            <person name="Wincker P."/>
            <person name="Chourrout D."/>
        </authorList>
    </citation>
    <scope>NUCLEOTIDE SEQUENCE [LARGE SCALE GENOMIC DNA]</scope>
</reference>
<comment type="similarity">
    <text evidence="2 7">Belongs to the major facilitator superfamily. Sugar transporter (TC 2.A.1.1) family.</text>
</comment>
<dbReference type="InterPro" id="IPR005829">
    <property type="entry name" value="Sugar_transporter_CS"/>
</dbReference>
<dbReference type="PROSITE" id="PS00216">
    <property type="entry name" value="SUGAR_TRANSPORT_1"/>
    <property type="match status" value="1"/>
</dbReference>
<dbReference type="PROSITE" id="PS50850">
    <property type="entry name" value="MFS"/>
    <property type="match status" value="1"/>
</dbReference>
<feature type="transmembrane region" description="Helical" evidence="8">
    <location>
        <begin position="288"/>
        <end position="309"/>
    </location>
</feature>
<evidence type="ECO:0000256" key="7">
    <source>
        <dbReference type="RuleBase" id="RU003346"/>
    </source>
</evidence>